<reference evidence="1" key="1">
    <citation type="submission" date="2021-01" db="EMBL/GenBank/DDBJ databases">
        <authorList>
            <person name="Kaushik A."/>
        </authorList>
    </citation>
    <scope>NUCLEOTIDE SEQUENCE</scope>
    <source>
        <strain evidence="1">AG6-10EEA</strain>
    </source>
</reference>
<gene>
    <name evidence="1" type="ORF">RDB_LOCUS77987</name>
</gene>
<comment type="caution">
    <text evidence="1">The sequence shown here is derived from an EMBL/GenBank/DDBJ whole genome shotgun (WGS) entry which is preliminary data.</text>
</comment>
<organism evidence="1 2">
    <name type="scientific">Rhizoctonia solani</name>
    <dbReference type="NCBI Taxonomy" id="456999"/>
    <lineage>
        <taxon>Eukaryota</taxon>
        <taxon>Fungi</taxon>
        <taxon>Dikarya</taxon>
        <taxon>Basidiomycota</taxon>
        <taxon>Agaricomycotina</taxon>
        <taxon>Agaricomycetes</taxon>
        <taxon>Cantharellales</taxon>
        <taxon>Ceratobasidiaceae</taxon>
        <taxon>Rhizoctonia</taxon>
    </lineage>
</organism>
<sequence>MHFGSKGTCTFKTDNNPTGNLHPFAGQIFYSNIDDVVPGAPIHYSLRTGGKYAVVTMGDSDRPISAVAVAYNAGILSKKFDEGDVNWTIMMAQPMPSGTPRALRIPPFTAGEY</sequence>
<proteinExistence type="predicted"/>
<name>A0A8H3GYY0_9AGAM</name>
<dbReference type="Proteomes" id="UP000663853">
    <property type="component" value="Unassembled WGS sequence"/>
</dbReference>
<dbReference type="EMBL" id="CAJMXA010001962">
    <property type="protein sequence ID" value="CAE6473411.1"/>
    <property type="molecule type" value="Genomic_DNA"/>
</dbReference>
<accession>A0A8H3GYY0</accession>
<protein>
    <submittedName>
        <fullName evidence="1">Uncharacterized protein</fullName>
    </submittedName>
</protein>
<evidence type="ECO:0000313" key="2">
    <source>
        <dbReference type="Proteomes" id="UP000663853"/>
    </source>
</evidence>
<evidence type="ECO:0000313" key="1">
    <source>
        <dbReference type="EMBL" id="CAE6473411.1"/>
    </source>
</evidence>
<dbReference type="AlphaFoldDB" id="A0A8H3GYY0"/>